<dbReference type="CDD" id="cd02966">
    <property type="entry name" value="TlpA_like_family"/>
    <property type="match status" value="1"/>
</dbReference>
<dbReference type="InterPro" id="IPR036249">
    <property type="entry name" value="Thioredoxin-like_sf"/>
</dbReference>
<keyword evidence="4" id="KW-1185">Reference proteome</keyword>
<dbReference type="InterPro" id="IPR013740">
    <property type="entry name" value="Redoxin"/>
</dbReference>
<evidence type="ECO:0000313" key="3">
    <source>
        <dbReference type="EMBL" id="EAR59684.1"/>
    </source>
</evidence>
<dbReference type="SUPFAM" id="SSF52833">
    <property type="entry name" value="Thioredoxin-like"/>
    <property type="match status" value="1"/>
</dbReference>
<dbReference type="Gene3D" id="3.40.30.10">
    <property type="entry name" value="Glutaredoxin"/>
    <property type="match status" value="1"/>
</dbReference>
<dbReference type="EMBL" id="AAOW01000037">
    <property type="protein sequence ID" value="EAR59684.1"/>
    <property type="molecule type" value="Genomic_DNA"/>
</dbReference>
<dbReference type="InterPro" id="IPR050553">
    <property type="entry name" value="Thioredoxin_ResA/DsbE_sf"/>
</dbReference>
<reference evidence="3 4" key="1">
    <citation type="submission" date="2006-02" db="EMBL/GenBank/DDBJ databases">
        <authorList>
            <person name="Pinhassi J."/>
            <person name="Pedros-Alio C."/>
            <person name="Ferriera S."/>
            <person name="Johnson J."/>
            <person name="Kravitz S."/>
            <person name="Halpern A."/>
            <person name="Remington K."/>
            <person name="Beeson K."/>
            <person name="Tran B."/>
            <person name="Rogers Y.-H."/>
            <person name="Friedman R."/>
            <person name="Venter J.C."/>
        </authorList>
    </citation>
    <scope>NUCLEOTIDE SEQUENCE [LARGE SCALE GENOMIC DNA]</scope>
    <source>
        <strain evidence="3 4">MED92</strain>
    </source>
</reference>
<name>A0A7U8C1X4_NEPCE</name>
<comment type="caution">
    <text evidence="3">The sequence shown here is derived from an EMBL/GenBank/DDBJ whole genome shotgun (WGS) entry which is preliminary data.</text>
</comment>
<feature type="signal peptide" evidence="1">
    <location>
        <begin position="1"/>
        <end position="20"/>
    </location>
</feature>
<dbReference type="OrthoDB" id="9799347at2"/>
<evidence type="ECO:0000313" key="4">
    <source>
        <dbReference type="Proteomes" id="UP000002171"/>
    </source>
</evidence>
<dbReference type="RefSeq" id="WP_007019621.1">
    <property type="nucleotide sequence ID" value="NZ_CH724125.1"/>
</dbReference>
<feature type="chain" id="PRO_5030813358" evidence="1">
    <location>
        <begin position="21"/>
        <end position="162"/>
    </location>
</feature>
<dbReference type="PROSITE" id="PS51352">
    <property type="entry name" value="THIOREDOXIN_2"/>
    <property type="match status" value="1"/>
</dbReference>
<protein>
    <submittedName>
        <fullName evidence="3">Thioredoxin family protein</fullName>
    </submittedName>
</protein>
<dbReference type="InterPro" id="IPR013766">
    <property type="entry name" value="Thioredoxin_domain"/>
</dbReference>
<proteinExistence type="predicted"/>
<gene>
    <name evidence="3" type="ORF">MED92_09808</name>
</gene>
<evidence type="ECO:0000259" key="2">
    <source>
        <dbReference type="PROSITE" id="PS51352"/>
    </source>
</evidence>
<feature type="domain" description="Thioredoxin" evidence="2">
    <location>
        <begin position="20"/>
        <end position="162"/>
    </location>
</feature>
<dbReference type="PANTHER" id="PTHR42852">
    <property type="entry name" value="THIOL:DISULFIDE INTERCHANGE PROTEIN DSBE"/>
    <property type="match status" value="1"/>
</dbReference>
<dbReference type="PANTHER" id="PTHR42852:SF13">
    <property type="entry name" value="PROTEIN DIPZ"/>
    <property type="match status" value="1"/>
</dbReference>
<dbReference type="GO" id="GO:0016491">
    <property type="term" value="F:oxidoreductase activity"/>
    <property type="evidence" value="ECO:0007669"/>
    <property type="project" value="InterPro"/>
</dbReference>
<dbReference type="Proteomes" id="UP000002171">
    <property type="component" value="Unassembled WGS sequence"/>
</dbReference>
<accession>A0A7U8C1X4</accession>
<keyword evidence="1" id="KW-0732">Signal</keyword>
<dbReference type="Pfam" id="PF08534">
    <property type="entry name" value="Redoxin"/>
    <property type="match status" value="1"/>
</dbReference>
<dbReference type="AlphaFoldDB" id="A0A7U8C1X4"/>
<organism evidence="3 4">
    <name type="scientific">Neptuniibacter caesariensis</name>
    <dbReference type="NCBI Taxonomy" id="207954"/>
    <lineage>
        <taxon>Bacteria</taxon>
        <taxon>Pseudomonadati</taxon>
        <taxon>Pseudomonadota</taxon>
        <taxon>Gammaproteobacteria</taxon>
        <taxon>Oceanospirillales</taxon>
        <taxon>Oceanospirillaceae</taxon>
        <taxon>Neptuniibacter</taxon>
    </lineage>
</organism>
<evidence type="ECO:0000256" key="1">
    <source>
        <dbReference type="SAM" id="SignalP"/>
    </source>
</evidence>
<sequence>MKLIKLLAITALLMIQASYAKSNQEFYSLSFENAEQETVEFSQFKGKVILLNFWATWCPPCIREMPSMQRLKTHLTDQPFEIVAINAGESATTVSSFLMELDEAITFSILLDQKSRSFREFGIRGLPMTLLIDKQGKLVETILGEREWDSEDSIKKIEQLIN</sequence>